<comment type="caution">
    <text evidence="1">The sequence shown here is derived from an EMBL/GenBank/DDBJ whole genome shotgun (WGS) entry which is preliminary data.</text>
</comment>
<gene>
    <name evidence="1" type="ORF">ACFPP9_25410</name>
</gene>
<reference evidence="2" key="1">
    <citation type="journal article" date="2019" name="Int. J. Syst. Evol. Microbiol.">
        <title>The Global Catalogue of Microorganisms (GCM) 10K type strain sequencing project: providing services to taxonomists for standard genome sequencing and annotation.</title>
        <authorList>
            <consortium name="The Broad Institute Genomics Platform"/>
            <consortium name="The Broad Institute Genome Sequencing Center for Infectious Disease"/>
            <person name="Wu L."/>
            <person name="Ma J."/>
        </authorList>
    </citation>
    <scope>NUCLEOTIDE SEQUENCE [LARGE SCALE GENOMIC DNA]</scope>
    <source>
        <strain evidence="2">KACC 12633</strain>
    </source>
</reference>
<accession>A0ABW0Q418</accession>
<keyword evidence="2" id="KW-1185">Reference proteome</keyword>
<dbReference type="Proteomes" id="UP001596150">
    <property type="component" value="Unassembled WGS sequence"/>
</dbReference>
<evidence type="ECO:0000313" key="1">
    <source>
        <dbReference type="EMBL" id="MFC5519128.1"/>
    </source>
</evidence>
<dbReference type="EMBL" id="JBHSML010000032">
    <property type="protein sequence ID" value="MFC5519128.1"/>
    <property type="molecule type" value="Genomic_DNA"/>
</dbReference>
<proteinExistence type="predicted"/>
<dbReference type="RefSeq" id="WP_266346105.1">
    <property type="nucleotide sequence ID" value="NZ_JAPKNH010000013.1"/>
</dbReference>
<name>A0ABW0Q418_9HYPH</name>
<evidence type="ECO:0000313" key="2">
    <source>
        <dbReference type="Proteomes" id="UP001596150"/>
    </source>
</evidence>
<protein>
    <submittedName>
        <fullName evidence="1">Uncharacterized protein</fullName>
    </submittedName>
</protein>
<organism evidence="1 2">
    <name type="scientific">Kaistia terrae</name>
    <dbReference type="NCBI Taxonomy" id="537017"/>
    <lineage>
        <taxon>Bacteria</taxon>
        <taxon>Pseudomonadati</taxon>
        <taxon>Pseudomonadota</taxon>
        <taxon>Alphaproteobacteria</taxon>
        <taxon>Hyphomicrobiales</taxon>
        <taxon>Kaistiaceae</taxon>
        <taxon>Kaistia</taxon>
    </lineage>
</organism>
<sequence length="65" mass="7117">MGEPAERLDEVQSALDQRVQSLLSAHNGDPLAVIETLLMAVDARAERVSFGFVRGRLPAVERQEA</sequence>